<reference evidence="3 4" key="1">
    <citation type="submission" date="2022-01" db="EMBL/GenBank/DDBJ databases">
        <title>Identification and Characterization of Corynebacterium sp.</title>
        <authorList>
            <person name="Luo Q."/>
            <person name="Qu P."/>
            <person name="Chen Q."/>
        </authorList>
    </citation>
    <scope>NUCLEOTIDE SEQUENCE [LARGE SCALE GENOMIC DNA]</scope>
    <source>
        <strain evidence="3 4">MC-12</strain>
    </source>
</reference>
<feature type="compositionally biased region" description="Polar residues" evidence="1">
    <location>
        <begin position="158"/>
        <end position="167"/>
    </location>
</feature>
<keyword evidence="2" id="KW-0812">Transmembrane</keyword>
<feature type="compositionally biased region" description="Basic and acidic residues" evidence="1">
    <location>
        <begin position="175"/>
        <end position="201"/>
    </location>
</feature>
<feature type="compositionally biased region" description="Polar residues" evidence="1">
    <location>
        <begin position="80"/>
        <end position="89"/>
    </location>
</feature>
<dbReference type="GeneID" id="92727522"/>
<protein>
    <recommendedName>
        <fullName evidence="5">Secreted protein</fullName>
    </recommendedName>
</protein>
<dbReference type="RefSeq" id="WP_221914853.1">
    <property type="nucleotide sequence ID" value="NZ_JAGSOA010000003.1"/>
</dbReference>
<feature type="region of interest" description="Disordered" evidence="1">
    <location>
        <begin position="36"/>
        <end position="89"/>
    </location>
</feature>
<feature type="region of interest" description="Disordered" evidence="1">
    <location>
        <begin position="120"/>
        <end position="201"/>
    </location>
</feature>
<proteinExistence type="predicted"/>
<feature type="transmembrane region" description="Helical" evidence="2">
    <location>
        <begin position="96"/>
        <end position="117"/>
    </location>
</feature>
<evidence type="ECO:0000256" key="2">
    <source>
        <dbReference type="SAM" id="Phobius"/>
    </source>
</evidence>
<evidence type="ECO:0000256" key="1">
    <source>
        <dbReference type="SAM" id="MobiDB-lite"/>
    </source>
</evidence>
<name>A0ABS9HMU7_9CORY</name>
<keyword evidence="4" id="KW-1185">Reference proteome</keyword>
<keyword evidence="2" id="KW-1133">Transmembrane helix</keyword>
<evidence type="ECO:0000313" key="4">
    <source>
        <dbReference type="Proteomes" id="UP001200604"/>
    </source>
</evidence>
<feature type="compositionally biased region" description="Basic and acidic residues" evidence="1">
    <location>
        <begin position="68"/>
        <end position="78"/>
    </location>
</feature>
<gene>
    <name evidence="3" type="ORF">L3H44_09785</name>
</gene>
<evidence type="ECO:0000313" key="3">
    <source>
        <dbReference type="EMBL" id="MCF6774691.1"/>
    </source>
</evidence>
<sequence length="201" mass="21926">MKEQEPPPQNTNRQDPTIDWVENRYGVFPGDLERYRRPVRNNARATSRKNQLPDEVREGSRQPGNGQRSDRGVDERNARALSSTPSNTSSHFGLQWLFVALAVFLVVVFACVGSFLLRGSETTPSTPSDQPPVTNETVPPSAPEGTTSPENPEGSATGPRTTNPQPEQNDEDGKDSDVEKTGKGSEGKIVESKPPASREAD</sequence>
<comment type="caution">
    <text evidence="3">The sequence shown here is derived from an EMBL/GenBank/DDBJ whole genome shotgun (WGS) entry which is preliminary data.</text>
</comment>
<dbReference type="EMBL" id="JAKJKU010000004">
    <property type="protein sequence ID" value="MCF6774691.1"/>
    <property type="molecule type" value="Genomic_DNA"/>
</dbReference>
<feature type="compositionally biased region" description="Basic and acidic residues" evidence="1">
    <location>
        <begin position="51"/>
        <end position="60"/>
    </location>
</feature>
<organism evidence="3 4">
    <name type="scientific">Corynebacterium parakroppenstedtii</name>
    <dbReference type="NCBI Taxonomy" id="2828363"/>
    <lineage>
        <taxon>Bacteria</taxon>
        <taxon>Bacillati</taxon>
        <taxon>Actinomycetota</taxon>
        <taxon>Actinomycetes</taxon>
        <taxon>Mycobacteriales</taxon>
        <taxon>Corynebacteriaceae</taxon>
        <taxon>Corynebacterium</taxon>
    </lineage>
</organism>
<feature type="compositionally biased region" description="Polar residues" evidence="1">
    <location>
        <begin position="120"/>
        <end position="150"/>
    </location>
</feature>
<dbReference type="Proteomes" id="UP001200604">
    <property type="component" value="Unassembled WGS sequence"/>
</dbReference>
<accession>A0ABS9HMU7</accession>
<evidence type="ECO:0008006" key="5">
    <source>
        <dbReference type="Google" id="ProtNLM"/>
    </source>
</evidence>
<feature type="region of interest" description="Disordered" evidence="1">
    <location>
        <begin position="1"/>
        <end position="20"/>
    </location>
</feature>
<keyword evidence="2" id="KW-0472">Membrane</keyword>